<dbReference type="OrthoDB" id="9801841at2"/>
<dbReference type="GO" id="GO:0005524">
    <property type="term" value="F:ATP binding"/>
    <property type="evidence" value="ECO:0007669"/>
    <property type="project" value="UniProtKB-KW"/>
</dbReference>
<keyword evidence="5 12" id="KW-0418">Kinase</keyword>
<evidence type="ECO:0000256" key="7">
    <source>
        <dbReference type="ARBA" id="ARBA00047899"/>
    </source>
</evidence>
<dbReference type="PROSITE" id="PS50011">
    <property type="entry name" value="PROTEIN_KINASE_DOM"/>
    <property type="match status" value="1"/>
</dbReference>
<dbReference type="Gene3D" id="1.10.510.10">
    <property type="entry name" value="Transferase(Phosphotransferase) domain 1"/>
    <property type="match status" value="1"/>
</dbReference>
<protein>
    <recommendedName>
        <fullName evidence="1">non-specific serine/threonine protein kinase</fullName>
        <ecNumber evidence="1">2.7.11.1</ecNumber>
    </recommendedName>
</protein>
<dbReference type="PANTHER" id="PTHR24356">
    <property type="entry name" value="SERINE/THREONINE-PROTEIN KINASE"/>
    <property type="match status" value="1"/>
</dbReference>
<evidence type="ECO:0000313" key="13">
    <source>
        <dbReference type="Proteomes" id="UP000037600"/>
    </source>
</evidence>
<dbReference type="RefSeq" id="WP_048691114.1">
    <property type="nucleotide sequence ID" value="NZ_KQ130486.1"/>
</dbReference>
<organism evidence="12 13">
    <name type="scientific">Catenovulum maritimum</name>
    <dbReference type="NCBI Taxonomy" id="1513271"/>
    <lineage>
        <taxon>Bacteria</taxon>
        <taxon>Pseudomonadati</taxon>
        <taxon>Pseudomonadota</taxon>
        <taxon>Gammaproteobacteria</taxon>
        <taxon>Alteromonadales</taxon>
        <taxon>Alteromonadaceae</taxon>
        <taxon>Catenovulum</taxon>
    </lineage>
</organism>
<evidence type="ECO:0000256" key="3">
    <source>
        <dbReference type="ARBA" id="ARBA00022679"/>
    </source>
</evidence>
<dbReference type="Pfam" id="PF13672">
    <property type="entry name" value="PP2C_2"/>
    <property type="match status" value="1"/>
</dbReference>
<evidence type="ECO:0000256" key="9">
    <source>
        <dbReference type="SAM" id="Phobius"/>
    </source>
</evidence>
<dbReference type="PANTHER" id="PTHR24356:SF429">
    <property type="entry name" value="PROTEIN KINASE DOMAIN-CONTAINING PROTEIN"/>
    <property type="match status" value="1"/>
</dbReference>
<comment type="caution">
    <text evidence="12">The sequence shown here is derived from an EMBL/GenBank/DDBJ whole genome shotgun (WGS) entry which is preliminary data.</text>
</comment>
<dbReference type="AlphaFoldDB" id="A0A0J8GYF3"/>
<dbReference type="SMART" id="SM00331">
    <property type="entry name" value="PP2C_SIG"/>
    <property type="match status" value="1"/>
</dbReference>
<dbReference type="EMBL" id="LAZL01000009">
    <property type="protein sequence ID" value="KMT65758.1"/>
    <property type="molecule type" value="Genomic_DNA"/>
</dbReference>
<dbReference type="EC" id="2.7.11.1" evidence="1"/>
<accession>A0A0J8GYF3</accession>
<evidence type="ECO:0000256" key="6">
    <source>
        <dbReference type="ARBA" id="ARBA00022840"/>
    </source>
</evidence>
<dbReference type="SMART" id="SM00220">
    <property type="entry name" value="S_TKc"/>
    <property type="match status" value="1"/>
</dbReference>
<dbReference type="InterPro" id="IPR000719">
    <property type="entry name" value="Prot_kinase_dom"/>
</dbReference>
<sequence length="569" mass="64914">MKPQLKVKIGGQSVAGVKPINQDAFAAQTPKGLVLDHKGVAVALADGVSSSKKSHEASQLCVTQFLSDYYSTPDTWSVNKASARVLTALNSWLYNKNHRTEEDSLVCTFTAMVIKSCTAHIFHVGDSRLYKLDGDDVICVTRDHVHPSRKEAFLTRAMGIDSHLEVDYQTLDLKLDDIYMLTTDGFHEFIDLKLVKQYIEETKDLNEAAEKLVELALANGSDDNVSCVLIQIEKLPHEDVNEAHRRLSKLVIPPVLEVGQNIDGFNVVRVLFSGTRSHVFLVEDNEGKQYALKMPSAYYREDPEYLDGFLREEWIGKRLSHRNIMHIYPRPEESPFMYHLCEYLGGQNLRQWIADNPSPSLDEVRKIIQEVIQAMRYFQRNGMVHRDLKPENVIIDKYGQIKVIDFGTVSVEGLEEISTPFKESCPVGSVDYIAPEYLMGKKGTFQSDLYSIGVMFYELYCGKLPFELGNLRNNIPQNFNYWQYKSMSLVRADTPKWIDVALERACSPNPATRHQAFSEFLADLSTPNQDLMSKHEFKPLVERDPLQFWKMVSIGMFISNIVLMYLWLS</sequence>
<keyword evidence="9" id="KW-1133">Transmembrane helix</keyword>
<dbReference type="InterPro" id="IPR011009">
    <property type="entry name" value="Kinase-like_dom_sf"/>
</dbReference>
<comment type="catalytic activity">
    <reaction evidence="7">
        <text>L-threonyl-[protein] + ATP = O-phospho-L-threonyl-[protein] + ADP + H(+)</text>
        <dbReference type="Rhea" id="RHEA:46608"/>
        <dbReference type="Rhea" id="RHEA-COMP:11060"/>
        <dbReference type="Rhea" id="RHEA-COMP:11605"/>
        <dbReference type="ChEBI" id="CHEBI:15378"/>
        <dbReference type="ChEBI" id="CHEBI:30013"/>
        <dbReference type="ChEBI" id="CHEBI:30616"/>
        <dbReference type="ChEBI" id="CHEBI:61977"/>
        <dbReference type="ChEBI" id="CHEBI:456216"/>
        <dbReference type="EC" id="2.7.11.1"/>
    </reaction>
</comment>
<dbReference type="PROSITE" id="PS00108">
    <property type="entry name" value="PROTEIN_KINASE_ST"/>
    <property type="match status" value="1"/>
</dbReference>
<name>A0A0J8GYF3_9ALTE</name>
<comment type="catalytic activity">
    <reaction evidence="8">
        <text>L-seryl-[protein] + ATP = O-phospho-L-seryl-[protein] + ADP + H(+)</text>
        <dbReference type="Rhea" id="RHEA:17989"/>
        <dbReference type="Rhea" id="RHEA-COMP:9863"/>
        <dbReference type="Rhea" id="RHEA-COMP:11604"/>
        <dbReference type="ChEBI" id="CHEBI:15378"/>
        <dbReference type="ChEBI" id="CHEBI:29999"/>
        <dbReference type="ChEBI" id="CHEBI:30616"/>
        <dbReference type="ChEBI" id="CHEBI:83421"/>
        <dbReference type="ChEBI" id="CHEBI:456216"/>
        <dbReference type="EC" id="2.7.11.1"/>
    </reaction>
</comment>
<feature type="domain" description="Protein kinase" evidence="10">
    <location>
        <begin position="265"/>
        <end position="538"/>
    </location>
</feature>
<dbReference type="InterPro" id="IPR001932">
    <property type="entry name" value="PPM-type_phosphatase-like_dom"/>
</dbReference>
<dbReference type="InterPro" id="IPR008271">
    <property type="entry name" value="Ser/Thr_kinase_AS"/>
</dbReference>
<dbReference type="Gene3D" id="3.60.40.10">
    <property type="entry name" value="PPM-type phosphatase domain"/>
    <property type="match status" value="1"/>
</dbReference>
<dbReference type="InterPro" id="IPR036457">
    <property type="entry name" value="PPM-type-like_dom_sf"/>
</dbReference>
<dbReference type="CDD" id="cd00143">
    <property type="entry name" value="PP2Cc"/>
    <property type="match status" value="1"/>
</dbReference>
<dbReference type="Pfam" id="PF00069">
    <property type="entry name" value="Pkinase"/>
    <property type="match status" value="1"/>
</dbReference>
<reference evidence="12 13" key="1">
    <citation type="submission" date="2015-04" db="EMBL/GenBank/DDBJ databases">
        <title>Draft Genome Sequence of the Novel Agar-Digesting Marine Bacterium Q1.</title>
        <authorList>
            <person name="Li Y."/>
            <person name="Li D."/>
            <person name="Chen G."/>
            <person name="Du Z."/>
        </authorList>
    </citation>
    <scope>NUCLEOTIDE SEQUENCE [LARGE SCALE GENOMIC DNA]</scope>
    <source>
        <strain evidence="12 13">Q1</strain>
    </source>
</reference>
<dbReference type="CDD" id="cd14014">
    <property type="entry name" value="STKc_PknB_like"/>
    <property type="match status" value="1"/>
</dbReference>
<keyword evidence="6" id="KW-0067">ATP-binding</keyword>
<evidence type="ECO:0000259" key="10">
    <source>
        <dbReference type="PROSITE" id="PS50011"/>
    </source>
</evidence>
<keyword evidence="13" id="KW-1185">Reference proteome</keyword>
<evidence type="ECO:0000259" key="11">
    <source>
        <dbReference type="PROSITE" id="PS51746"/>
    </source>
</evidence>
<dbReference type="SUPFAM" id="SSF81606">
    <property type="entry name" value="PP2C-like"/>
    <property type="match status" value="1"/>
</dbReference>
<feature type="transmembrane region" description="Helical" evidence="9">
    <location>
        <begin position="548"/>
        <end position="568"/>
    </location>
</feature>
<dbReference type="GO" id="GO:0004674">
    <property type="term" value="F:protein serine/threonine kinase activity"/>
    <property type="evidence" value="ECO:0007669"/>
    <property type="project" value="UniProtKB-KW"/>
</dbReference>
<gene>
    <name evidence="12" type="ORF">XM47_07055</name>
</gene>
<evidence type="ECO:0000256" key="2">
    <source>
        <dbReference type="ARBA" id="ARBA00022527"/>
    </source>
</evidence>
<dbReference type="SUPFAM" id="SSF56112">
    <property type="entry name" value="Protein kinase-like (PK-like)"/>
    <property type="match status" value="1"/>
</dbReference>
<dbReference type="PATRIC" id="fig|1513271.3.peg.1444"/>
<keyword evidence="9" id="KW-0812">Transmembrane</keyword>
<proteinExistence type="predicted"/>
<dbReference type="PROSITE" id="PS51746">
    <property type="entry name" value="PPM_2"/>
    <property type="match status" value="1"/>
</dbReference>
<evidence type="ECO:0000256" key="1">
    <source>
        <dbReference type="ARBA" id="ARBA00012513"/>
    </source>
</evidence>
<evidence type="ECO:0000256" key="5">
    <source>
        <dbReference type="ARBA" id="ARBA00022777"/>
    </source>
</evidence>
<evidence type="ECO:0000256" key="8">
    <source>
        <dbReference type="ARBA" id="ARBA00048679"/>
    </source>
</evidence>
<dbReference type="InterPro" id="IPR050236">
    <property type="entry name" value="Ser_Thr_kinase_AGC"/>
</dbReference>
<dbReference type="SMART" id="SM00332">
    <property type="entry name" value="PP2Cc"/>
    <property type="match status" value="1"/>
</dbReference>
<keyword evidence="4" id="KW-0547">Nucleotide-binding</keyword>
<dbReference type="STRING" id="1513271.XM47_07055"/>
<feature type="domain" description="PPM-type phosphatase" evidence="11">
    <location>
        <begin position="8"/>
        <end position="232"/>
    </location>
</feature>
<dbReference type="Proteomes" id="UP000037600">
    <property type="component" value="Unassembled WGS sequence"/>
</dbReference>
<keyword evidence="9" id="KW-0472">Membrane</keyword>
<keyword evidence="2 12" id="KW-0723">Serine/threonine-protein kinase</keyword>
<keyword evidence="3" id="KW-0808">Transferase</keyword>
<evidence type="ECO:0000313" key="12">
    <source>
        <dbReference type="EMBL" id="KMT65758.1"/>
    </source>
</evidence>
<evidence type="ECO:0000256" key="4">
    <source>
        <dbReference type="ARBA" id="ARBA00022741"/>
    </source>
</evidence>